<evidence type="ECO:0000313" key="3">
    <source>
        <dbReference type="Proteomes" id="UP000554837"/>
    </source>
</evidence>
<dbReference type="Pfam" id="PF01928">
    <property type="entry name" value="CYTH"/>
    <property type="match status" value="1"/>
</dbReference>
<dbReference type="EMBL" id="JACHHO010000005">
    <property type="protein sequence ID" value="MBB5205806.1"/>
    <property type="molecule type" value="Genomic_DNA"/>
</dbReference>
<dbReference type="PANTHER" id="PTHR39569:SF1">
    <property type="entry name" value="INORGANIC TRIPHOSPHATASE"/>
    <property type="match status" value="1"/>
</dbReference>
<dbReference type="OrthoDB" id="3034217at2"/>
<dbReference type="PANTHER" id="PTHR39569">
    <property type="entry name" value="INORGANIC TRIPHOSPHATASE"/>
    <property type="match status" value="1"/>
</dbReference>
<dbReference type="InterPro" id="IPR023577">
    <property type="entry name" value="CYTH_domain"/>
</dbReference>
<dbReference type="Proteomes" id="UP000554837">
    <property type="component" value="Unassembled WGS sequence"/>
</dbReference>
<evidence type="ECO:0000259" key="1">
    <source>
        <dbReference type="PROSITE" id="PS51707"/>
    </source>
</evidence>
<dbReference type="RefSeq" id="WP_138855318.1">
    <property type="nucleotide sequence ID" value="NZ_CP040709.1"/>
</dbReference>
<accession>A0A840S9X7</accession>
<proteinExistence type="predicted"/>
<dbReference type="GO" id="GO:0046872">
    <property type="term" value="F:metal ion binding"/>
    <property type="evidence" value="ECO:0007669"/>
    <property type="project" value="TreeGrafter"/>
</dbReference>
<dbReference type="CDD" id="cd07756">
    <property type="entry name" value="CYTH-like_Pase_CHAD"/>
    <property type="match status" value="1"/>
</dbReference>
<protein>
    <submittedName>
        <fullName evidence="2">Inorganic triphosphatase YgiF</fullName>
    </submittedName>
</protein>
<reference evidence="2 3" key="1">
    <citation type="submission" date="2020-08" db="EMBL/GenBank/DDBJ databases">
        <title>Genomic Encyclopedia of Type Strains, Phase IV (KMG-IV): sequencing the most valuable type-strain genomes for metagenomic binning, comparative biology and taxonomic classification.</title>
        <authorList>
            <person name="Goeker M."/>
        </authorList>
    </citation>
    <scope>NUCLEOTIDE SEQUENCE [LARGE SCALE GENOMIC DNA]</scope>
    <source>
        <strain evidence="2 3">DSM 23958</strain>
    </source>
</reference>
<dbReference type="GO" id="GO:0050355">
    <property type="term" value="F:inorganic triphosphate phosphatase activity"/>
    <property type="evidence" value="ECO:0007669"/>
    <property type="project" value="InterPro"/>
</dbReference>
<gene>
    <name evidence="2" type="ORF">HNQ51_003133</name>
</gene>
<organism evidence="2 3">
    <name type="scientific">Inhella inkyongensis</name>
    <dbReference type="NCBI Taxonomy" id="392593"/>
    <lineage>
        <taxon>Bacteria</taxon>
        <taxon>Pseudomonadati</taxon>
        <taxon>Pseudomonadota</taxon>
        <taxon>Betaproteobacteria</taxon>
        <taxon>Burkholderiales</taxon>
        <taxon>Sphaerotilaceae</taxon>
        <taxon>Inhella</taxon>
    </lineage>
</organism>
<dbReference type="InterPro" id="IPR033469">
    <property type="entry name" value="CYTH-like_dom_sf"/>
</dbReference>
<dbReference type="SUPFAM" id="SSF55154">
    <property type="entry name" value="CYTH-like phosphatases"/>
    <property type="match status" value="1"/>
</dbReference>
<feature type="domain" description="CYTH" evidence="1">
    <location>
        <begin position="6"/>
        <end position="203"/>
    </location>
</feature>
<dbReference type="PROSITE" id="PS51707">
    <property type="entry name" value="CYTH"/>
    <property type="match status" value="1"/>
</dbReference>
<dbReference type="AlphaFoldDB" id="A0A840S9X7"/>
<name>A0A840S9X7_9BURK</name>
<dbReference type="SMART" id="SM01118">
    <property type="entry name" value="CYTH"/>
    <property type="match status" value="1"/>
</dbReference>
<dbReference type="Gene3D" id="2.40.320.10">
    <property type="entry name" value="Hypothetical Protein Pfu-838710-001"/>
    <property type="match status" value="1"/>
</dbReference>
<evidence type="ECO:0000313" key="2">
    <source>
        <dbReference type="EMBL" id="MBB5205806.1"/>
    </source>
</evidence>
<comment type="caution">
    <text evidence="2">The sequence shown here is derived from an EMBL/GenBank/DDBJ whole genome shotgun (WGS) entry which is preliminary data.</text>
</comment>
<sequence length="228" mass="24594">MTSASHQELELRLATEPARLDALRQTWLAEGQRLPLQAHYFDNAERALARSGWGLRLRREGDRWVQTLKGPSADGLGRPEHNAERGPVLAGRPALDLTAHAELAAGAAALAAVPGPWVEQFATEIERLSRRLDWQGTQLELALDVGELRAGAAAARVSELELEWLGGPLAGLFDLAERLMGEFGLALEPRSKAARGGALARGLAVPAADFDPGRNAQALAELRRRVEA</sequence>
<dbReference type="InterPro" id="IPR039013">
    <property type="entry name" value="YgiF"/>
</dbReference>
<keyword evidence="3" id="KW-1185">Reference proteome</keyword>